<dbReference type="Pfam" id="PF20113">
    <property type="entry name" value="DUF6503"/>
    <property type="match status" value="1"/>
</dbReference>
<reference evidence="1 2" key="1">
    <citation type="submission" date="2019-06" db="EMBL/GenBank/DDBJ databases">
        <title>Gramella sabulilitoris sp. nov., isolated from a marine sand.</title>
        <authorList>
            <person name="Yoon J.-H."/>
        </authorList>
    </citation>
    <scope>NUCLEOTIDE SEQUENCE [LARGE SCALE GENOMIC DNA]</scope>
    <source>
        <strain evidence="1 2">HSMS-1</strain>
    </source>
</reference>
<name>A0A550I312_9FLAO</name>
<protein>
    <recommendedName>
        <fullName evidence="3">Heat-shock protein Hsp90</fullName>
    </recommendedName>
</protein>
<organism evidence="1 2">
    <name type="scientific">Christiangramia sabulilitoris</name>
    <dbReference type="NCBI Taxonomy" id="2583991"/>
    <lineage>
        <taxon>Bacteria</taxon>
        <taxon>Pseudomonadati</taxon>
        <taxon>Bacteroidota</taxon>
        <taxon>Flavobacteriia</taxon>
        <taxon>Flavobacteriales</taxon>
        <taxon>Flavobacteriaceae</taxon>
        <taxon>Christiangramia</taxon>
    </lineage>
</organism>
<dbReference type="InterPro" id="IPR045444">
    <property type="entry name" value="DUF6503"/>
</dbReference>
<dbReference type="Proteomes" id="UP000315131">
    <property type="component" value="Unassembled WGS sequence"/>
</dbReference>
<dbReference type="PROSITE" id="PS51257">
    <property type="entry name" value="PROKAR_LIPOPROTEIN"/>
    <property type="match status" value="1"/>
</dbReference>
<keyword evidence="2" id="KW-1185">Reference proteome</keyword>
<proteinExistence type="predicted"/>
<dbReference type="OrthoDB" id="282859at2"/>
<dbReference type="RefSeq" id="WP_143410699.1">
    <property type="nucleotide sequence ID" value="NZ_VHSF01000002.1"/>
</dbReference>
<dbReference type="AlphaFoldDB" id="A0A550I312"/>
<evidence type="ECO:0008006" key="3">
    <source>
        <dbReference type="Google" id="ProtNLM"/>
    </source>
</evidence>
<sequence length="271" mass="30338">MKKLISLFVLLLLIGCKQNSSEKRIPVEPNNGIGDGATPPPVLSFSENIEEAHNKVAFMNRPAISFDIKLQFGGKTSLEGKVSMTTNSSKVRLDRADGASVIYDGEQVHISPASATSDRARFNVFTWQYFFAMPFKLTDPGTVWEEEKNRVLDSLQYQTAKLSFGSNIGDSPDDWYVVYKDPETSRLKAAAYIVTFSKDREKAEEDPHAIVYSDYTNVENVALATKWSFHNWNEENGLGEKLGEAVITNIKFFDPQEGYFTAPADSQVIKK</sequence>
<gene>
    <name evidence="1" type="ORF">FGM01_08200</name>
</gene>
<comment type="caution">
    <text evidence="1">The sequence shown here is derived from an EMBL/GenBank/DDBJ whole genome shotgun (WGS) entry which is preliminary data.</text>
</comment>
<evidence type="ECO:0000313" key="1">
    <source>
        <dbReference type="EMBL" id="TRO65380.1"/>
    </source>
</evidence>
<evidence type="ECO:0000313" key="2">
    <source>
        <dbReference type="Proteomes" id="UP000315131"/>
    </source>
</evidence>
<accession>A0A550I312</accession>
<dbReference type="EMBL" id="VHSF01000002">
    <property type="protein sequence ID" value="TRO65380.1"/>
    <property type="molecule type" value="Genomic_DNA"/>
</dbReference>